<protein>
    <recommendedName>
        <fullName evidence="4">T9SS type A sorting domain-containing protein</fullName>
    </recommendedName>
</protein>
<evidence type="ECO:0008006" key="4">
    <source>
        <dbReference type="Google" id="ProtNLM"/>
    </source>
</evidence>
<accession>A0A6G1U3X2</accession>
<dbReference type="Gene3D" id="3.40.50.1460">
    <property type="match status" value="1"/>
</dbReference>
<proteinExistence type="predicted"/>
<feature type="signal peptide" evidence="1">
    <location>
        <begin position="1"/>
        <end position="22"/>
    </location>
</feature>
<dbReference type="Pfam" id="PF01650">
    <property type="entry name" value="Peptidase_C13"/>
    <property type="match status" value="1"/>
</dbReference>
<evidence type="ECO:0000313" key="3">
    <source>
        <dbReference type="Proteomes" id="UP000480425"/>
    </source>
</evidence>
<keyword evidence="1" id="KW-0732">Signal</keyword>
<comment type="caution">
    <text evidence="2">The sequence shown here is derived from an EMBL/GenBank/DDBJ whole genome shotgun (WGS) entry which is preliminary data.</text>
</comment>
<dbReference type="InterPro" id="IPR001096">
    <property type="entry name" value="Peptidase_C13"/>
</dbReference>
<organism evidence="2 3">
    <name type="scientific">Segatella copri</name>
    <dbReference type="NCBI Taxonomy" id="165179"/>
    <lineage>
        <taxon>Bacteria</taxon>
        <taxon>Pseudomonadati</taxon>
        <taxon>Bacteroidota</taxon>
        <taxon>Bacteroidia</taxon>
        <taxon>Bacteroidales</taxon>
        <taxon>Prevotellaceae</taxon>
        <taxon>Segatella</taxon>
    </lineage>
</organism>
<evidence type="ECO:0000256" key="1">
    <source>
        <dbReference type="SAM" id="SignalP"/>
    </source>
</evidence>
<dbReference type="AlphaFoldDB" id="A0A6G1U3X2"/>
<evidence type="ECO:0000313" key="2">
    <source>
        <dbReference type="EMBL" id="MQN81730.1"/>
    </source>
</evidence>
<sequence length="889" mass="99614">MKNVLLLLSVVFSSLFSTVSLAQTAKRISKDDALAIAQKQFVGKDVDYYILSNSTSAVWNIFVDAEPMKGWQHDCYVLTIPKATTTDINTIRPRKVLRKMPPKEDYAPLLVKNRYGSNAKSKPQVRKAASSNGSNEVAQRTYAIILSGGVNKNSNYERYWNDCSFIYQTLVNKYSIPKGNIYPIMSDGDNPAADMRSISGGYKSQPLDLDNDGVDEIKLAATKANVKNTLGTLANKLNKDDHLFIFVIDHGGTDDYNTNSYICLWNYESLYDYELATMLEPFTSKFVNVNVVLGQCFSGGFNDNLKKVGCVVASASTGSESSWACSDIPYDEFVYQWTCAVNEATHRNVSVKSDADKNGRVTMDEAFIYAKDKDRVSAEHPMYTSTPISVGEDLAFTHLAPAVDLYMKDNPEDTGKEPNLTTNEFWKSPSIWVRNQEDGIYEHQNPEYSSDHRVAFVNVRVYNRGKEDFNGEGKWILIYWVQASTGITQKAWKGRELYENKWQTGGVLEACPIDEKIEAGKYKDFSMDWKLPYMLREYPEGNFHFCLLAKIMDTPYDDGYSPEKSYFDLKGSNDQVQKNVTIIRKKDTEKFFNVYVRNTSTLDKAYTLELIPQTEADATLYQRAKVEMSMSPKIYDAWERGGLKSQDIELVSPQSNAPNLRKVKFASPQSKIQNILLKGDEFDIVQLKFDFNKYTFDGATYTYDLVQKDEKGNVIGGETFVVESPVLTLKPIEGPVVTTKPFKDGLLQLKVNNSSDFNSLKWIDGKGETLGNKESINVSPRINGNDYTVVAMTNDGEIATQSISLENLYGIQSISTANDNIVVKLKEAAPDNASVEVKNITDGIAQVSCQISAGANVVNFDGSNLSKGVYVVCYIVNSTVVDQQKIRIE</sequence>
<feature type="chain" id="PRO_5026041346" description="T9SS type A sorting domain-containing protein" evidence="1">
    <location>
        <begin position="23"/>
        <end position="889"/>
    </location>
</feature>
<dbReference type="EMBL" id="VZCB01000091">
    <property type="protein sequence ID" value="MQN81730.1"/>
    <property type="molecule type" value="Genomic_DNA"/>
</dbReference>
<dbReference type="Proteomes" id="UP000480425">
    <property type="component" value="Unassembled WGS sequence"/>
</dbReference>
<gene>
    <name evidence="2" type="ORF">F7D73_12395</name>
</gene>
<dbReference type="RefSeq" id="WP_153125151.1">
    <property type="nucleotide sequence ID" value="NZ_VZCB01000091.1"/>
</dbReference>
<dbReference type="GO" id="GO:0008233">
    <property type="term" value="F:peptidase activity"/>
    <property type="evidence" value="ECO:0007669"/>
    <property type="project" value="InterPro"/>
</dbReference>
<dbReference type="GO" id="GO:0006508">
    <property type="term" value="P:proteolysis"/>
    <property type="evidence" value="ECO:0007669"/>
    <property type="project" value="InterPro"/>
</dbReference>
<name>A0A6G1U3X2_9BACT</name>
<dbReference type="OrthoDB" id="1055762at2"/>
<reference evidence="2 3" key="1">
    <citation type="submission" date="2019-09" db="EMBL/GenBank/DDBJ databases">
        <title>Distinct polysaccharide growth profiles of human intestinal Prevotella copri isolates.</title>
        <authorList>
            <person name="Fehlner-Peach H."/>
            <person name="Magnabosco C."/>
            <person name="Raghavan V."/>
            <person name="Scher J.U."/>
            <person name="Tett A."/>
            <person name="Cox L.M."/>
            <person name="Gottsegen C."/>
            <person name="Watters A."/>
            <person name="Wiltshire- Gordon J.D."/>
            <person name="Segata N."/>
            <person name="Bonneau R."/>
            <person name="Littman D.R."/>
        </authorList>
    </citation>
    <scope>NUCLEOTIDE SEQUENCE [LARGE SCALE GENOMIC DNA]</scope>
    <source>
        <strain evidence="3">iA622</strain>
    </source>
</reference>